<name>A0A089YWN2_STRGA</name>
<dbReference type="EMBL" id="CP009438">
    <property type="protein sequence ID" value="AIR98020.1"/>
    <property type="molecule type" value="Genomic_DNA"/>
</dbReference>
<dbReference type="STRING" id="1907.SGLAU_10050"/>
<dbReference type="PANTHER" id="PTHR39441">
    <property type="entry name" value="DUF2252 DOMAIN-CONTAINING PROTEIN"/>
    <property type="match status" value="1"/>
</dbReference>
<evidence type="ECO:0008006" key="4">
    <source>
        <dbReference type="Google" id="ProtNLM"/>
    </source>
</evidence>
<dbReference type="OrthoDB" id="1491115at2"/>
<evidence type="ECO:0000313" key="3">
    <source>
        <dbReference type="Proteomes" id="UP000029482"/>
    </source>
</evidence>
<gene>
    <name evidence="2" type="ORF">SGLAU_10050</name>
</gene>
<dbReference type="RefSeq" id="WP_043500269.1">
    <property type="nucleotide sequence ID" value="NZ_CP009438.1"/>
</dbReference>
<accession>A0A089YWN2</accession>
<dbReference type="AlphaFoldDB" id="A0A089YWN2"/>
<dbReference type="HOGENOM" id="CLU_032121_0_0_11"/>
<organism evidence="2 3">
    <name type="scientific">Streptomyces glaucescens</name>
    <dbReference type="NCBI Taxonomy" id="1907"/>
    <lineage>
        <taxon>Bacteria</taxon>
        <taxon>Bacillati</taxon>
        <taxon>Actinomycetota</taxon>
        <taxon>Actinomycetes</taxon>
        <taxon>Kitasatosporales</taxon>
        <taxon>Streptomycetaceae</taxon>
        <taxon>Streptomyces</taxon>
    </lineage>
</organism>
<dbReference type="PANTHER" id="PTHR39441:SF1">
    <property type="entry name" value="DUF2252 DOMAIN-CONTAINING PROTEIN"/>
    <property type="match status" value="1"/>
</dbReference>
<keyword evidence="3" id="KW-1185">Reference proteome</keyword>
<dbReference type="eggNOG" id="COG4320">
    <property type="taxonomic scope" value="Bacteria"/>
</dbReference>
<sequence length="465" mass="50098">MTTASGPTGPTGPGPGSSAHPGPADRAARGRAARKRVPRTAHAGWLAPVDRQDPVAVLEKQGRDRLPELLPIRYGRMAASPFAFLRGAAAVFAADLATRPHTGLTVQLCGDAHLLNFGLYASPERALLFDLNDFDETFPGPFEWDVERLAASVAVAARENGHTDAKAHRAALESAAAYRTAMRRLARMGELDAWYERIEADRLLPLVRSARRRRRVEASLTRARRHTSLQALDKLTEVVDGRRRIVHDPPLLEPAGAPDAAALRKIFSDYRSTLAEERRLLLDRYRFVDAARKVVGVGSVGTRCFIVLLAGRDLDDPLFLQVKEAGAAVLEEHLPSGPYDHPGHRVVAGQRLLQAAADIFLGWMTGPQGRAYYWRQLRDMKGSADVAGMSPAELRAYAALCGTALARAHARSGDRIAIAAYLGGADTFDRAVADFALAYADQTAADHTALGAAVAAGVIPAAPDV</sequence>
<dbReference type="Pfam" id="PF10009">
    <property type="entry name" value="DUF2252"/>
    <property type="match status" value="1"/>
</dbReference>
<dbReference type="KEGG" id="sgu:SGLAU_10050"/>
<reference evidence="3" key="1">
    <citation type="journal article" date="2015" name="J. Biotechnol.">
        <title>Complete genome sequence of the actinobacterium Streptomyces glaucescens GLA.O (DSM 40922) consisting of a linear chromosome and one linear plasmid.</title>
        <authorList>
            <person name="Ortseifen V."/>
            <person name="Winkler A."/>
            <person name="Albersmeier A."/>
            <person name="Wendler S."/>
            <person name="Puhler A."/>
            <person name="Kalinowski J."/>
            <person name="Ruckert C."/>
        </authorList>
    </citation>
    <scope>NUCLEOTIDE SEQUENCE [LARGE SCALE GENOMIC DNA]</scope>
    <source>
        <strain evidence="3">DSM 40922 / GLA O</strain>
    </source>
</reference>
<proteinExistence type="predicted"/>
<feature type="compositionally biased region" description="Low complexity" evidence="1">
    <location>
        <begin position="16"/>
        <end position="25"/>
    </location>
</feature>
<evidence type="ECO:0000313" key="2">
    <source>
        <dbReference type="EMBL" id="AIR98020.1"/>
    </source>
</evidence>
<dbReference type="InterPro" id="IPR018721">
    <property type="entry name" value="DUF2252"/>
</dbReference>
<protein>
    <recommendedName>
        <fullName evidence="4">DUF2252 domain-containing protein</fullName>
    </recommendedName>
</protein>
<feature type="region of interest" description="Disordered" evidence="1">
    <location>
        <begin position="1"/>
        <end position="45"/>
    </location>
</feature>
<feature type="compositionally biased region" description="Basic residues" evidence="1">
    <location>
        <begin position="29"/>
        <end position="39"/>
    </location>
</feature>
<dbReference type="Proteomes" id="UP000029482">
    <property type="component" value="Chromosome"/>
</dbReference>
<evidence type="ECO:0000256" key="1">
    <source>
        <dbReference type="SAM" id="MobiDB-lite"/>
    </source>
</evidence>